<gene>
    <name evidence="2" type="ORF">HDA35_003143</name>
</gene>
<sequence>MKNTPIINPSTFELTFITQSSFEWSILEFGIYCGNLGASTSAKSSDSRSRYRQRRMRGSPTEQPLNTARR</sequence>
<dbReference type="Proteomes" id="UP000631553">
    <property type="component" value="Unassembled WGS sequence"/>
</dbReference>
<evidence type="ECO:0000313" key="3">
    <source>
        <dbReference type="Proteomes" id="UP000631553"/>
    </source>
</evidence>
<keyword evidence="3" id="KW-1185">Reference proteome</keyword>
<name>A0ABX2RPM1_9ACTN</name>
<evidence type="ECO:0000313" key="2">
    <source>
        <dbReference type="EMBL" id="NYF57312.1"/>
    </source>
</evidence>
<reference evidence="2 3" key="1">
    <citation type="submission" date="2020-07" db="EMBL/GenBank/DDBJ databases">
        <title>Sequencing the genomes of 1000 actinobacteria strains.</title>
        <authorList>
            <person name="Klenk H.-P."/>
        </authorList>
    </citation>
    <scope>NUCLEOTIDE SEQUENCE [LARGE SCALE GENOMIC DNA]</scope>
    <source>
        <strain evidence="2 3">DSM 43814</strain>
    </source>
</reference>
<proteinExistence type="predicted"/>
<evidence type="ECO:0000256" key="1">
    <source>
        <dbReference type="SAM" id="MobiDB-lite"/>
    </source>
</evidence>
<feature type="region of interest" description="Disordered" evidence="1">
    <location>
        <begin position="36"/>
        <end position="70"/>
    </location>
</feature>
<feature type="compositionally biased region" description="Polar residues" evidence="1">
    <location>
        <begin position="60"/>
        <end position="70"/>
    </location>
</feature>
<organism evidence="2 3">
    <name type="scientific">Micromonospora purpureochromogenes</name>
    <dbReference type="NCBI Taxonomy" id="47872"/>
    <lineage>
        <taxon>Bacteria</taxon>
        <taxon>Bacillati</taxon>
        <taxon>Actinomycetota</taxon>
        <taxon>Actinomycetes</taxon>
        <taxon>Micromonosporales</taxon>
        <taxon>Micromonosporaceae</taxon>
        <taxon>Micromonospora</taxon>
    </lineage>
</organism>
<dbReference type="EMBL" id="JACCCQ010000001">
    <property type="protein sequence ID" value="NYF57312.1"/>
    <property type="molecule type" value="Genomic_DNA"/>
</dbReference>
<accession>A0ABX2RPM1</accession>
<comment type="caution">
    <text evidence="2">The sequence shown here is derived from an EMBL/GenBank/DDBJ whole genome shotgun (WGS) entry which is preliminary data.</text>
</comment>
<protein>
    <submittedName>
        <fullName evidence="2">Uncharacterized protein</fullName>
    </submittedName>
</protein>